<feature type="domain" description="Peptidase S1" evidence="1">
    <location>
        <begin position="191"/>
        <end position="356"/>
    </location>
</feature>
<sequence>MSLRLAEENPNDFGYPTVRGGRVNLPALTEAAKKLTSGDAGERARAKAALDARPLPRGIAKRTETTPDDLEVMKTLDLSASNSRTFRRAEEQKNAAIDLTLAADPDAKPWMSYIDEHSGKVIVHVETPTPRLMATLAKGIGADSVAVRVQPKPQIDHVSRPSDTPPFYGGARIYTPVGSCSDAFSWHSGSTQMMLTAGHCVPNGGSVSTLDYSMGSVNRSSEESWDTNAGTVFMTGQSTFRGDVAVIRSSYSTAGRMFRGGTSSTSSARVAGMASGRTTSGMKVCSSGASSGEVCVWTVTHDRTLVVYSDLTIARNVTNTVERWDGRCVIPGDSGGAMFGVNSDGSVNAHGVISGRMTGPGWCQVIFTDIYDAYYGLPGYLTTG</sequence>
<dbReference type="InterPro" id="IPR009003">
    <property type="entry name" value="Peptidase_S1_PA"/>
</dbReference>
<name>A0A4Q9KIB5_PROTD</name>
<dbReference type="RefSeq" id="WP_131173164.1">
    <property type="nucleotide sequence ID" value="NZ_FXTL01000029.1"/>
</dbReference>
<reference evidence="2 3" key="1">
    <citation type="submission" date="2019-01" db="EMBL/GenBank/DDBJ databases">
        <title>Lactibacter flavus gen. nov., sp. nov., a novel bacterium of the family Propionibacteriaceae isolated from raw milk and dairy products.</title>
        <authorList>
            <person name="Huptas C."/>
            <person name="Wenning M."/>
            <person name="Breitenwieser F."/>
            <person name="Doll E."/>
            <person name="Von Neubeck M."/>
            <person name="Busse H.-J."/>
            <person name="Scherer S."/>
        </authorList>
    </citation>
    <scope>NUCLEOTIDE SEQUENCE [LARGE SCALE GENOMIC DNA]</scope>
    <source>
        <strain evidence="2 3">DSM 22130</strain>
    </source>
</reference>
<dbReference type="GO" id="GO:0006508">
    <property type="term" value="P:proteolysis"/>
    <property type="evidence" value="ECO:0007669"/>
    <property type="project" value="UniProtKB-KW"/>
</dbReference>
<gene>
    <name evidence="2" type="ORF">ET996_13905</name>
</gene>
<evidence type="ECO:0000313" key="2">
    <source>
        <dbReference type="EMBL" id="TBT91456.1"/>
    </source>
</evidence>
<dbReference type="SUPFAM" id="SSF50494">
    <property type="entry name" value="Trypsin-like serine proteases"/>
    <property type="match status" value="1"/>
</dbReference>
<dbReference type="GO" id="GO:0004252">
    <property type="term" value="F:serine-type endopeptidase activity"/>
    <property type="evidence" value="ECO:0007669"/>
    <property type="project" value="InterPro"/>
</dbReference>
<keyword evidence="2" id="KW-0645">Protease</keyword>
<dbReference type="AlphaFoldDB" id="A0A4Q9KIB5"/>
<keyword evidence="3" id="KW-1185">Reference proteome</keyword>
<dbReference type="InterPro" id="IPR018114">
    <property type="entry name" value="TRYPSIN_HIS"/>
</dbReference>
<evidence type="ECO:0000313" key="3">
    <source>
        <dbReference type="Proteomes" id="UP000291933"/>
    </source>
</evidence>
<dbReference type="OrthoDB" id="5994822at2"/>
<accession>A0A4Q9KIB5</accession>
<dbReference type="EMBL" id="SDMR01000027">
    <property type="protein sequence ID" value="TBT91456.1"/>
    <property type="molecule type" value="Genomic_DNA"/>
</dbReference>
<keyword evidence="2" id="KW-0378">Hydrolase</keyword>
<dbReference type="Pfam" id="PF00089">
    <property type="entry name" value="Trypsin"/>
    <property type="match status" value="1"/>
</dbReference>
<proteinExistence type="predicted"/>
<dbReference type="InterPro" id="IPR043504">
    <property type="entry name" value="Peptidase_S1_PA_chymotrypsin"/>
</dbReference>
<dbReference type="Proteomes" id="UP000291933">
    <property type="component" value="Unassembled WGS sequence"/>
</dbReference>
<dbReference type="PROSITE" id="PS00134">
    <property type="entry name" value="TRYPSIN_HIS"/>
    <property type="match status" value="1"/>
</dbReference>
<evidence type="ECO:0000259" key="1">
    <source>
        <dbReference type="Pfam" id="PF00089"/>
    </source>
</evidence>
<protein>
    <submittedName>
        <fullName evidence="2">Trypsin-like serine protease</fullName>
    </submittedName>
</protein>
<dbReference type="Gene3D" id="2.40.10.10">
    <property type="entry name" value="Trypsin-like serine proteases"/>
    <property type="match status" value="2"/>
</dbReference>
<comment type="caution">
    <text evidence="2">The sequence shown here is derived from an EMBL/GenBank/DDBJ whole genome shotgun (WGS) entry which is preliminary data.</text>
</comment>
<dbReference type="InterPro" id="IPR033116">
    <property type="entry name" value="TRYPSIN_SER"/>
</dbReference>
<dbReference type="InterPro" id="IPR001254">
    <property type="entry name" value="Trypsin_dom"/>
</dbReference>
<organism evidence="2 3">
    <name type="scientific">Propioniciclava tarda</name>
    <dbReference type="NCBI Taxonomy" id="433330"/>
    <lineage>
        <taxon>Bacteria</taxon>
        <taxon>Bacillati</taxon>
        <taxon>Actinomycetota</taxon>
        <taxon>Actinomycetes</taxon>
        <taxon>Propionibacteriales</taxon>
        <taxon>Propionibacteriaceae</taxon>
        <taxon>Propioniciclava</taxon>
    </lineage>
</organism>
<dbReference type="PROSITE" id="PS00135">
    <property type="entry name" value="TRYPSIN_SER"/>
    <property type="match status" value="1"/>
</dbReference>